<dbReference type="Pfam" id="PF03479">
    <property type="entry name" value="PCC"/>
    <property type="match status" value="1"/>
</dbReference>
<dbReference type="GO" id="GO:0003680">
    <property type="term" value="F:minor groove of adenine-thymine-rich DNA binding"/>
    <property type="evidence" value="ECO:0007669"/>
    <property type="project" value="UniProtKB-UniRule"/>
</dbReference>
<dbReference type="GO" id="GO:0005634">
    <property type="term" value="C:nucleus"/>
    <property type="evidence" value="ECO:0007669"/>
    <property type="project" value="UniProtKB-SubCell"/>
</dbReference>
<proteinExistence type="predicted"/>
<dbReference type="Proteomes" id="UP000655225">
    <property type="component" value="Unassembled WGS sequence"/>
</dbReference>
<comment type="function">
    <text evidence="1">Transcription factor that specifically binds AT-rich DNA sequences related to the nuclear matrix attachment regions (MARs).</text>
</comment>
<evidence type="ECO:0000259" key="3">
    <source>
        <dbReference type="PROSITE" id="PS51742"/>
    </source>
</evidence>
<dbReference type="AlphaFoldDB" id="A0A835DBP3"/>
<dbReference type="InterPro" id="IPR039605">
    <property type="entry name" value="AHL"/>
</dbReference>
<gene>
    <name evidence="4" type="ORF">HHK36_020516</name>
</gene>
<evidence type="ECO:0000313" key="4">
    <source>
        <dbReference type="EMBL" id="KAF8394309.1"/>
    </source>
</evidence>
<dbReference type="Gene3D" id="3.30.1330.80">
    <property type="entry name" value="Hypothetical protein, similar to alpha- acetolactate decarboxylase, domain 2"/>
    <property type="match status" value="1"/>
</dbReference>
<reference evidence="4 5" key="1">
    <citation type="submission" date="2020-04" db="EMBL/GenBank/DDBJ databases">
        <title>Plant Genome Project.</title>
        <authorList>
            <person name="Zhang R.-G."/>
        </authorList>
    </citation>
    <scope>NUCLEOTIDE SEQUENCE [LARGE SCALE GENOMIC DNA]</scope>
    <source>
        <strain evidence="4">YNK0</strain>
        <tissue evidence="4">Leaf</tissue>
    </source>
</reference>
<feature type="domain" description="PPC" evidence="3">
    <location>
        <begin position="1"/>
        <end position="119"/>
    </location>
</feature>
<comment type="domain">
    <text evidence="1">The PPC domain mediates interactions between AHL proteins.</text>
</comment>
<dbReference type="PANTHER" id="PTHR31500">
    <property type="entry name" value="AT-HOOK MOTIF NUCLEAR-LOCALIZED PROTEIN 9"/>
    <property type="match status" value="1"/>
</dbReference>
<keyword evidence="1" id="KW-0539">Nucleus</keyword>
<sequence length="205" mass="21202">MSFIQQSKREVCILSASGSISNAYLRQPATFGGNVTYEGQFEILSLSGSFIRTEIGGRTGGLSVCLSGSDGHIIGGGIGGPLMAAGPVQIIVGSFVIDTKKDVSSGLKADASANNLPSPVVGVSVSSIGFQSAPDSSTRMSVRGNEDPQNIGGNHFMPQPWGMHVMPSRSTDWRGGLDARSSAKIELTGRTGHGACQSPEDGDDE</sequence>
<evidence type="ECO:0000256" key="2">
    <source>
        <dbReference type="SAM" id="MobiDB-lite"/>
    </source>
</evidence>
<dbReference type="PROSITE" id="PS51742">
    <property type="entry name" value="PPC"/>
    <property type="match status" value="1"/>
</dbReference>
<keyword evidence="1" id="KW-0238">DNA-binding</keyword>
<keyword evidence="5" id="KW-1185">Reference proteome</keyword>
<evidence type="ECO:0000256" key="1">
    <source>
        <dbReference type="RuleBase" id="RU367031"/>
    </source>
</evidence>
<feature type="region of interest" description="Disordered" evidence="2">
    <location>
        <begin position="186"/>
        <end position="205"/>
    </location>
</feature>
<dbReference type="PANTHER" id="PTHR31500:SF68">
    <property type="entry name" value="AT-HOOK MOTIF NUCLEAR-LOCALIZED PROTEIN 14"/>
    <property type="match status" value="1"/>
</dbReference>
<dbReference type="CDD" id="cd11378">
    <property type="entry name" value="DUF296"/>
    <property type="match status" value="1"/>
</dbReference>
<keyword evidence="1" id="KW-0804">Transcription</keyword>
<keyword evidence="1" id="KW-0805">Transcription regulation</keyword>
<dbReference type="OrthoDB" id="2017193at2759"/>
<accession>A0A835DBP3</accession>
<dbReference type="EMBL" id="JABCRI010000014">
    <property type="protein sequence ID" value="KAF8394309.1"/>
    <property type="molecule type" value="Genomic_DNA"/>
</dbReference>
<name>A0A835DBP3_TETSI</name>
<organism evidence="4 5">
    <name type="scientific">Tetracentron sinense</name>
    <name type="common">Spur-leaf</name>
    <dbReference type="NCBI Taxonomy" id="13715"/>
    <lineage>
        <taxon>Eukaryota</taxon>
        <taxon>Viridiplantae</taxon>
        <taxon>Streptophyta</taxon>
        <taxon>Embryophyta</taxon>
        <taxon>Tracheophyta</taxon>
        <taxon>Spermatophyta</taxon>
        <taxon>Magnoliopsida</taxon>
        <taxon>Trochodendrales</taxon>
        <taxon>Trochodendraceae</taxon>
        <taxon>Tetracentron</taxon>
    </lineage>
</organism>
<dbReference type="InterPro" id="IPR005175">
    <property type="entry name" value="PPC_dom"/>
</dbReference>
<feature type="region of interest" description="Disordered" evidence="2">
    <location>
        <begin position="132"/>
        <end position="160"/>
    </location>
</feature>
<dbReference type="SUPFAM" id="SSF117856">
    <property type="entry name" value="AF0104/ALDC/Ptd012-like"/>
    <property type="match status" value="1"/>
</dbReference>
<comment type="caution">
    <text evidence="4">The sequence shown here is derived from an EMBL/GenBank/DDBJ whole genome shotgun (WGS) entry which is preliminary data.</text>
</comment>
<comment type="subcellular location">
    <subcellularLocation>
        <location evidence="1">Nucleus</location>
    </subcellularLocation>
</comment>
<dbReference type="OMA" id="LHMTHAR"/>
<evidence type="ECO:0000313" key="5">
    <source>
        <dbReference type="Proteomes" id="UP000655225"/>
    </source>
</evidence>
<protein>
    <recommendedName>
        <fullName evidence="1">AT-hook motif nuclear-localized protein</fullName>
    </recommendedName>
</protein>